<comment type="caution">
    <text evidence="1">The sequence shown here is derived from an EMBL/GenBank/DDBJ whole genome shotgun (WGS) entry which is preliminary data.</text>
</comment>
<dbReference type="RefSeq" id="WP_053993405.1">
    <property type="nucleotide sequence ID" value="NZ_CP065643.1"/>
</dbReference>
<organism evidence="1 2">
    <name type="scientific">Lysinibacillus macroides</name>
    <dbReference type="NCBI Taxonomy" id="33935"/>
    <lineage>
        <taxon>Bacteria</taxon>
        <taxon>Bacillati</taxon>
        <taxon>Bacillota</taxon>
        <taxon>Bacilli</taxon>
        <taxon>Bacillales</taxon>
        <taxon>Bacillaceae</taxon>
        <taxon>Lysinibacillus</taxon>
    </lineage>
</organism>
<name>A0A0N0UXN3_9BACI</name>
<dbReference type="PATRIC" id="fig|33935.3.peg.3269"/>
<proteinExistence type="predicted"/>
<dbReference type="EMBL" id="LGCI01000002">
    <property type="protein sequence ID" value="KOY84207.1"/>
    <property type="molecule type" value="Genomic_DNA"/>
</dbReference>
<accession>A0A0N0UXN3</accession>
<sequence length="179" mass="21009">MLNEHFPNIPWKQLTTSYGRGTAIPRLIEQEQYQQLAELIEHQGTLWQVTPWTLLLLLKQLASKNAEDVTLQEIELYLAVAYAITKDSIDRVHTVPTMQELLAIQYLWSENEEEDELEWEKDTPKGYEQRAFLGYYYFSHLLLQEAIPIFMAIITDHKETADSLAELLALLRQKSRWET</sequence>
<evidence type="ECO:0000313" key="2">
    <source>
        <dbReference type="Proteomes" id="UP000037977"/>
    </source>
</evidence>
<evidence type="ECO:0000313" key="1">
    <source>
        <dbReference type="EMBL" id="KOY84207.1"/>
    </source>
</evidence>
<protein>
    <submittedName>
        <fullName evidence="1">Uncharacterized protein</fullName>
    </submittedName>
</protein>
<dbReference type="AlphaFoldDB" id="A0A0N0UXN3"/>
<dbReference type="Proteomes" id="UP000037977">
    <property type="component" value="Unassembled WGS sequence"/>
</dbReference>
<keyword evidence="2" id="KW-1185">Reference proteome</keyword>
<dbReference type="OrthoDB" id="2653009at2"/>
<reference evidence="1 2" key="1">
    <citation type="submission" date="2015-07" db="EMBL/GenBank/DDBJ databases">
        <title>Genome sequencing project for genomic taxonomy and phylogenomics of Bacillus-like bacteria.</title>
        <authorList>
            <person name="Liu B."/>
            <person name="Wang J."/>
            <person name="Zhu Y."/>
            <person name="Liu G."/>
            <person name="Chen Q."/>
            <person name="Chen Z."/>
            <person name="Che J."/>
            <person name="Ge C."/>
            <person name="Shi H."/>
            <person name="Pan Z."/>
            <person name="Liu X."/>
        </authorList>
    </citation>
    <scope>NUCLEOTIDE SEQUENCE [LARGE SCALE GENOMIC DNA]</scope>
    <source>
        <strain evidence="1 2">DSM 54</strain>
    </source>
</reference>
<gene>
    <name evidence="1" type="ORF">ADM90_02065</name>
</gene>